<comment type="caution">
    <text evidence="2">The sequence shown here is derived from an EMBL/GenBank/DDBJ whole genome shotgun (WGS) entry which is preliminary data.</text>
</comment>
<evidence type="ECO:0000256" key="1">
    <source>
        <dbReference type="SAM" id="MobiDB-lite"/>
    </source>
</evidence>
<reference evidence="2 3" key="1">
    <citation type="submission" date="2019-12" db="EMBL/GenBank/DDBJ databases">
        <title>Halocatena pleomorpha gen. nov. sp. nov., an extremely halophilic archaeon of family Halobacteriaceae isolated from saltpan soil.</title>
        <authorList>
            <person name="Pal Y."/>
            <person name="Verma A."/>
            <person name="Krishnamurthi S."/>
            <person name="Kumar P."/>
        </authorList>
    </citation>
    <scope>NUCLEOTIDE SEQUENCE [LARGE SCALE GENOMIC DNA]</scope>
    <source>
        <strain evidence="2 3">JCM 16495</strain>
    </source>
</reference>
<accession>A0A6B0GQ24</accession>
<evidence type="ECO:0000313" key="2">
    <source>
        <dbReference type="EMBL" id="MWG36952.1"/>
    </source>
</evidence>
<keyword evidence="3" id="KW-1185">Reference proteome</keyword>
<sequence>MGRPQFSALTDTLSQTAEREDATETGFGTYQGIADGDAVAYVAVDNAEGDEPLYIVSADVAISGGTYTQACVASLTVEEAGNEPNKTFISTRNPPTTNWDMSTDLKVPSGYVGVLRVYNDSGGPIDADVNVTWRTDP</sequence>
<organism evidence="2 3">
    <name type="scientific">Halomarina oriensis</name>
    <dbReference type="NCBI Taxonomy" id="671145"/>
    <lineage>
        <taxon>Archaea</taxon>
        <taxon>Methanobacteriati</taxon>
        <taxon>Methanobacteriota</taxon>
        <taxon>Stenosarchaea group</taxon>
        <taxon>Halobacteria</taxon>
        <taxon>Halobacteriales</taxon>
        <taxon>Natronomonadaceae</taxon>
        <taxon>Halomarina</taxon>
    </lineage>
</organism>
<name>A0A6B0GQ24_9EURY</name>
<evidence type="ECO:0000313" key="3">
    <source>
        <dbReference type="Proteomes" id="UP000451471"/>
    </source>
</evidence>
<dbReference type="RefSeq" id="WP_158206598.1">
    <property type="nucleotide sequence ID" value="NZ_WSZK01000047.1"/>
</dbReference>
<dbReference type="Proteomes" id="UP000451471">
    <property type="component" value="Unassembled WGS sequence"/>
</dbReference>
<proteinExistence type="predicted"/>
<gene>
    <name evidence="2" type="ORF">GQS65_21110</name>
</gene>
<dbReference type="EMBL" id="WSZK01000047">
    <property type="protein sequence ID" value="MWG36952.1"/>
    <property type="molecule type" value="Genomic_DNA"/>
</dbReference>
<dbReference type="AlphaFoldDB" id="A0A6B0GQ24"/>
<protein>
    <submittedName>
        <fullName evidence="2">Uncharacterized protein</fullName>
    </submittedName>
</protein>
<feature type="compositionally biased region" description="Polar residues" evidence="1">
    <location>
        <begin position="7"/>
        <end position="16"/>
    </location>
</feature>
<feature type="region of interest" description="Disordered" evidence="1">
    <location>
        <begin position="1"/>
        <end position="20"/>
    </location>
</feature>